<dbReference type="InterPro" id="IPR038404">
    <property type="entry name" value="TRAP_DctP_sf"/>
</dbReference>
<dbReference type="InterPro" id="IPR018389">
    <property type="entry name" value="DctP_fam"/>
</dbReference>
<dbReference type="Gene3D" id="3.40.190.10">
    <property type="entry name" value="Periplasmic binding protein-like II"/>
    <property type="match status" value="1"/>
</dbReference>
<sequence>MAKLKQQTAVAKQDETVSSRRKFFKKAGTVAAAAPLAGFPMISVAQSPIVLKMQGGWGATDIFNEMAKEYVDRVNEMSGGRLRIDYLNSGSVVKTFEMMDAVSNGVLDAGHQVSAYWYGKSKVASLFGSGPITGANSEQLLGWIYRGGGMALYDELLKNLKLNVTTFFAFPMPPQPLGWFKDTPPRNAEELKGYKYRTVGLASDLMQELGMSVTQLPGGEIMPAMERGVIDAFEFNNPTSDSRFGAQDVAKYYSMGSFHQAQEFFEITFNKTKFNSLPADLQAILKYAAEAASSSNAWTAQDNYSRDLQKLIVEHKVRVVKTPQAVFDAQMNAWDKLTAQLAAEDPFFKKVVDSQMAWARRVAYYGFLADANYKAAYEHVFKTKLPF</sequence>
<accession>A0ABY4APJ0</accession>
<dbReference type="InterPro" id="IPR006311">
    <property type="entry name" value="TAT_signal"/>
</dbReference>
<evidence type="ECO:0000313" key="2">
    <source>
        <dbReference type="EMBL" id="UOD51305.1"/>
    </source>
</evidence>
<proteinExistence type="predicted"/>
<dbReference type="Proteomes" id="UP000831607">
    <property type="component" value="Chromosome"/>
</dbReference>
<protein>
    <submittedName>
        <fullName evidence="2">TRAP transporter substrate-binding protein</fullName>
    </submittedName>
</protein>
<dbReference type="RefSeq" id="WP_243479771.1">
    <property type="nucleotide sequence ID" value="NZ_CP063982.1"/>
</dbReference>
<dbReference type="InterPro" id="IPR026289">
    <property type="entry name" value="SBP_TakP-like"/>
</dbReference>
<dbReference type="Pfam" id="PF03480">
    <property type="entry name" value="DctP"/>
    <property type="match status" value="1"/>
</dbReference>
<dbReference type="PANTHER" id="PTHR33376:SF5">
    <property type="entry name" value="EXTRACYTOPLASMIC SOLUTE RECEPTOR PROTEIN"/>
    <property type="match status" value="1"/>
</dbReference>
<dbReference type="PIRSF" id="PIRSF039026">
    <property type="entry name" value="SiaP"/>
    <property type="match status" value="1"/>
</dbReference>
<dbReference type="Gene3D" id="3.40.190.170">
    <property type="entry name" value="Bacterial extracellular solute-binding protein, family 7"/>
    <property type="match status" value="1"/>
</dbReference>
<keyword evidence="3" id="KW-1185">Reference proteome</keyword>
<keyword evidence="1" id="KW-0732">Signal</keyword>
<dbReference type="EMBL" id="CP063982">
    <property type="protein sequence ID" value="UOD51305.1"/>
    <property type="molecule type" value="Genomic_DNA"/>
</dbReference>
<dbReference type="PROSITE" id="PS51318">
    <property type="entry name" value="TAT"/>
    <property type="match status" value="1"/>
</dbReference>
<dbReference type="PANTHER" id="PTHR33376">
    <property type="match status" value="1"/>
</dbReference>
<evidence type="ECO:0000256" key="1">
    <source>
        <dbReference type="ARBA" id="ARBA00022729"/>
    </source>
</evidence>
<evidence type="ECO:0000313" key="3">
    <source>
        <dbReference type="Proteomes" id="UP000831607"/>
    </source>
</evidence>
<dbReference type="CDD" id="cd13604">
    <property type="entry name" value="PBP2_TRAP_ketoacid_lactate_like"/>
    <property type="match status" value="1"/>
</dbReference>
<organism evidence="2 3">
    <name type="scientific">Orrella daihaiensis</name>
    <dbReference type="NCBI Taxonomy" id="2782176"/>
    <lineage>
        <taxon>Bacteria</taxon>
        <taxon>Pseudomonadati</taxon>
        <taxon>Pseudomonadota</taxon>
        <taxon>Betaproteobacteria</taxon>
        <taxon>Burkholderiales</taxon>
        <taxon>Alcaligenaceae</taxon>
        <taxon>Orrella</taxon>
    </lineage>
</organism>
<reference evidence="2 3" key="1">
    <citation type="submission" date="2020-11" db="EMBL/GenBank/DDBJ databases">
        <title>Algicoccus daihaiensis sp.nov., isolated from Daihai Lake in Inner Mongolia.</title>
        <authorList>
            <person name="Kai J."/>
        </authorList>
    </citation>
    <scope>NUCLEOTIDE SEQUENCE [LARGE SCALE GENOMIC DNA]</scope>
    <source>
        <strain evidence="3">f23</strain>
    </source>
</reference>
<name>A0ABY4APJ0_9BURK</name>
<gene>
    <name evidence="2" type="ORF">DHf2319_05565</name>
</gene>